<feature type="domain" description="S1-like" evidence="1">
    <location>
        <begin position="32"/>
        <end position="107"/>
    </location>
</feature>
<organism evidence="2">
    <name type="scientific">viral metagenome</name>
    <dbReference type="NCBI Taxonomy" id="1070528"/>
    <lineage>
        <taxon>unclassified sequences</taxon>
        <taxon>metagenomes</taxon>
        <taxon>organismal metagenomes</taxon>
    </lineage>
</organism>
<dbReference type="InterPro" id="IPR006196">
    <property type="entry name" value="RNA-binding_domain_S1_IF1"/>
</dbReference>
<dbReference type="InterPro" id="IPR012340">
    <property type="entry name" value="NA-bd_OB-fold"/>
</dbReference>
<evidence type="ECO:0000313" key="2">
    <source>
        <dbReference type="EMBL" id="QHT92946.1"/>
    </source>
</evidence>
<sequence length="200" mass="22360">MVKNSGGNKSKKQARKSVGIPTVTQNVRYVVEVGEMYAVITTIYGGKTCQVMCDDGISRRCTIRRKFMTARRGDNAIAPGTWLMVGLYDWEKRSDGSQTCDILEVYSAGERDKLKQTVNAKLLKHLMAINNAMDGDKTGSEFVFSDTLAAIDQEEEEEDDDDEEEIEKIKPIIPLKDLPVVKNESVSEQMAWLTVSVDDI</sequence>
<dbReference type="EMBL" id="MN740197">
    <property type="protein sequence ID" value="QHT92946.1"/>
    <property type="molecule type" value="Genomic_DNA"/>
</dbReference>
<dbReference type="SUPFAM" id="SSF50249">
    <property type="entry name" value="Nucleic acid-binding proteins"/>
    <property type="match status" value="1"/>
</dbReference>
<dbReference type="AlphaFoldDB" id="A0A6C0IKJ5"/>
<name>A0A6C0IKJ5_9ZZZZ</name>
<dbReference type="Gene3D" id="2.40.50.140">
    <property type="entry name" value="Nucleic acid-binding proteins"/>
    <property type="match status" value="1"/>
</dbReference>
<dbReference type="PANTHER" id="PTHR21668">
    <property type="entry name" value="EIF-1A"/>
    <property type="match status" value="1"/>
</dbReference>
<dbReference type="PROSITE" id="PS50832">
    <property type="entry name" value="S1_IF1_TYPE"/>
    <property type="match status" value="1"/>
</dbReference>
<evidence type="ECO:0000259" key="1">
    <source>
        <dbReference type="PROSITE" id="PS50832"/>
    </source>
</evidence>
<dbReference type="InterPro" id="IPR001253">
    <property type="entry name" value="TIF_eIF-1A"/>
</dbReference>
<accession>A0A6C0IKJ5</accession>
<reference evidence="2" key="1">
    <citation type="journal article" date="2020" name="Nature">
        <title>Giant virus diversity and host interactions through global metagenomics.</title>
        <authorList>
            <person name="Schulz F."/>
            <person name="Roux S."/>
            <person name="Paez-Espino D."/>
            <person name="Jungbluth S."/>
            <person name="Walsh D.A."/>
            <person name="Denef V.J."/>
            <person name="McMahon K.D."/>
            <person name="Konstantinidis K.T."/>
            <person name="Eloe-Fadrosh E.A."/>
            <person name="Kyrpides N.C."/>
            <person name="Woyke T."/>
        </authorList>
    </citation>
    <scope>NUCLEOTIDE SEQUENCE</scope>
    <source>
        <strain evidence="2">GVMAG-M-3300023184-89</strain>
    </source>
</reference>
<dbReference type="GO" id="GO:0003743">
    <property type="term" value="F:translation initiation factor activity"/>
    <property type="evidence" value="ECO:0007669"/>
    <property type="project" value="InterPro"/>
</dbReference>
<proteinExistence type="predicted"/>
<dbReference type="GO" id="GO:0003723">
    <property type="term" value="F:RNA binding"/>
    <property type="evidence" value="ECO:0007669"/>
    <property type="project" value="InterPro"/>
</dbReference>
<protein>
    <recommendedName>
        <fullName evidence="1">S1-like domain-containing protein</fullName>
    </recommendedName>
</protein>